<feature type="region of interest" description="Disordered" evidence="2">
    <location>
        <begin position="158"/>
        <end position="190"/>
    </location>
</feature>
<dbReference type="Pfam" id="PF12757">
    <property type="entry name" value="Eisosome1"/>
    <property type="match status" value="1"/>
</dbReference>
<evidence type="ECO:0008006" key="5">
    <source>
        <dbReference type="Google" id="ProtNLM"/>
    </source>
</evidence>
<proteinExistence type="predicted"/>
<dbReference type="EMBL" id="MU853401">
    <property type="protein sequence ID" value="KAK4138698.1"/>
    <property type="molecule type" value="Genomic_DNA"/>
</dbReference>
<feature type="compositionally biased region" description="Low complexity" evidence="2">
    <location>
        <begin position="158"/>
        <end position="167"/>
    </location>
</feature>
<accession>A0AAN6ZI32</accession>
<keyword evidence="1" id="KW-0175">Coiled coil</keyword>
<feature type="region of interest" description="Disordered" evidence="2">
    <location>
        <begin position="675"/>
        <end position="713"/>
    </location>
</feature>
<comment type="caution">
    <text evidence="3">The sequence shown here is derived from an EMBL/GenBank/DDBJ whole genome shotgun (WGS) entry which is preliminary data.</text>
</comment>
<feature type="compositionally biased region" description="Basic and acidic residues" evidence="2">
    <location>
        <begin position="504"/>
        <end position="541"/>
    </location>
</feature>
<dbReference type="InterPro" id="IPR024527">
    <property type="entry name" value="Eisosome1"/>
</dbReference>
<evidence type="ECO:0000256" key="2">
    <source>
        <dbReference type="SAM" id="MobiDB-lite"/>
    </source>
</evidence>
<evidence type="ECO:0000313" key="3">
    <source>
        <dbReference type="EMBL" id="KAK4138698.1"/>
    </source>
</evidence>
<evidence type="ECO:0000256" key="1">
    <source>
        <dbReference type="SAM" id="Coils"/>
    </source>
</evidence>
<keyword evidence="4" id="KW-1185">Reference proteome</keyword>
<reference evidence="3" key="1">
    <citation type="journal article" date="2023" name="Mol. Phylogenet. Evol.">
        <title>Genome-scale phylogeny and comparative genomics of the fungal order Sordariales.</title>
        <authorList>
            <person name="Hensen N."/>
            <person name="Bonometti L."/>
            <person name="Westerberg I."/>
            <person name="Brannstrom I.O."/>
            <person name="Guillou S."/>
            <person name="Cros-Aarteil S."/>
            <person name="Calhoun S."/>
            <person name="Haridas S."/>
            <person name="Kuo A."/>
            <person name="Mondo S."/>
            <person name="Pangilinan J."/>
            <person name="Riley R."/>
            <person name="LaButti K."/>
            <person name="Andreopoulos B."/>
            <person name="Lipzen A."/>
            <person name="Chen C."/>
            <person name="Yan M."/>
            <person name="Daum C."/>
            <person name="Ng V."/>
            <person name="Clum A."/>
            <person name="Steindorff A."/>
            <person name="Ohm R.A."/>
            <person name="Martin F."/>
            <person name="Silar P."/>
            <person name="Natvig D.O."/>
            <person name="Lalanne C."/>
            <person name="Gautier V."/>
            <person name="Ament-Velasquez S.L."/>
            <person name="Kruys A."/>
            <person name="Hutchinson M.I."/>
            <person name="Powell A.J."/>
            <person name="Barry K."/>
            <person name="Miller A.N."/>
            <person name="Grigoriev I.V."/>
            <person name="Debuchy R."/>
            <person name="Gladieux P."/>
            <person name="Hiltunen Thoren M."/>
            <person name="Johannesson H."/>
        </authorList>
    </citation>
    <scope>NUCLEOTIDE SEQUENCE</scope>
    <source>
        <strain evidence="3">CBS 123565</strain>
    </source>
</reference>
<feature type="compositionally biased region" description="Basic and acidic residues" evidence="2">
    <location>
        <begin position="795"/>
        <end position="809"/>
    </location>
</feature>
<feature type="region of interest" description="Disordered" evidence="2">
    <location>
        <begin position="784"/>
        <end position="829"/>
    </location>
</feature>
<gene>
    <name evidence="3" type="ORF">BT67DRAFT_369180</name>
</gene>
<organism evidence="3 4">
    <name type="scientific">Trichocladium antarcticum</name>
    <dbReference type="NCBI Taxonomy" id="1450529"/>
    <lineage>
        <taxon>Eukaryota</taxon>
        <taxon>Fungi</taxon>
        <taxon>Dikarya</taxon>
        <taxon>Ascomycota</taxon>
        <taxon>Pezizomycotina</taxon>
        <taxon>Sordariomycetes</taxon>
        <taxon>Sordariomycetidae</taxon>
        <taxon>Sordariales</taxon>
        <taxon>Chaetomiaceae</taxon>
        <taxon>Trichocladium</taxon>
    </lineage>
</organism>
<feature type="compositionally biased region" description="Basic and acidic residues" evidence="2">
    <location>
        <begin position="588"/>
        <end position="598"/>
    </location>
</feature>
<dbReference type="PANTHER" id="PTHR28298">
    <property type="entry name" value="EISOSOME PROTEIN 1"/>
    <property type="match status" value="1"/>
</dbReference>
<dbReference type="GO" id="GO:0070941">
    <property type="term" value="P:eisosome assembly"/>
    <property type="evidence" value="ECO:0007669"/>
    <property type="project" value="TreeGrafter"/>
</dbReference>
<dbReference type="PANTHER" id="PTHR28298:SF1">
    <property type="entry name" value="EISOSOME PROTEIN 1"/>
    <property type="match status" value="1"/>
</dbReference>
<feature type="compositionally biased region" description="Gly residues" evidence="2">
    <location>
        <begin position="635"/>
        <end position="652"/>
    </location>
</feature>
<reference evidence="3" key="2">
    <citation type="submission" date="2023-05" db="EMBL/GenBank/DDBJ databases">
        <authorList>
            <consortium name="Lawrence Berkeley National Laboratory"/>
            <person name="Steindorff A."/>
            <person name="Hensen N."/>
            <person name="Bonometti L."/>
            <person name="Westerberg I."/>
            <person name="Brannstrom I.O."/>
            <person name="Guillou S."/>
            <person name="Cros-Aarteil S."/>
            <person name="Calhoun S."/>
            <person name="Haridas S."/>
            <person name="Kuo A."/>
            <person name="Mondo S."/>
            <person name="Pangilinan J."/>
            <person name="Riley R."/>
            <person name="Labutti K."/>
            <person name="Andreopoulos B."/>
            <person name="Lipzen A."/>
            <person name="Chen C."/>
            <person name="Yanf M."/>
            <person name="Daum C."/>
            <person name="Ng V."/>
            <person name="Clum A."/>
            <person name="Ohm R."/>
            <person name="Martin F."/>
            <person name="Silar P."/>
            <person name="Natvig D."/>
            <person name="Lalanne C."/>
            <person name="Gautier V."/>
            <person name="Ament-Velasquez S.L."/>
            <person name="Kruys A."/>
            <person name="Hutchinson M.I."/>
            <person name="Powell A.J."/>
            <person name="Barry K."/>
            <person name="Miller A.N."/>
            <person name="Grigoriev I.V."/>
            <person name="Debuchy R."/>
            <person name="Gladieux P."/>
            <person name="Thoren M.H."/>
            <person name="Johannesson H."/>
        </authorList>
    </citation>
    <scope>NUCLEOTIDE SEQUENCE</scope>
    <source>
        <strain evidence="3">CBS 123565</strain>
    </source>
</reference>
<dbReference type="Proteomes" id="UP001304895">
    <property type="component" value="Unassembled WGS sequence"/>
</dbReference>
<evidence type="ECO:0000313" key="4">
    <source>
        <dbReference type="Proteomes" id="UP001304895"/>
    </source>
</evidence>
<name>A0AAN6ZI32_9PEZI</name>
<sequence>MASATLASRDGASRPMLSGTFNVHLLHRMSRLQLLSPGPFRYANAEDLPSYPSPGLKAGGAAASAAATVGWANSTLAPVAPTSPAARLGPSHASSQLAATGAKDALRAAGWAQRNQKQPSSAPSAWVSTAANLAFSASRTPPPPPSTGQPIVARQNSMHAARGAMAGSRRRAISSPQLAGAGKGETDPESAVANVAKAGAITLRPSMRTATTSAGDAGAVPYTTMDRQMFTSNPPVKAAVDERKRADGLHASAVAMARKMYDQQQKTANDPAKAGETPIVFNNSLQEAAYRLAQERLAKLQEEHQKQRGFQEYYGSPGAPQQTKLGAIKGKLTRKRSSSDGDLLHDRQRSEHIRKQMSLLNNKLSEVDEEKRARDRQALLVAAQRNVKAQMQQMDEKMQSEAGRLPQSTMDDWGRKAWVAAQTRFDATSGGNYGLVDIGGGKFMEKSEVDKIAARKVQPLLDEIDERAEKEKERIELAEKEAEKKREEAETEKMREREIQDIYRKLKDQQKADEQARKAEIKQEEKMRKDEAKAIKAEQKHAATLPETTAEPQPNPPSQPSPSTQPSTGHVRALSVPFRLHQRQRQRKGAETAVEKQPEPPADSAATSPTQKVRSWLRSRLGRPRAATQQSPPSGDGGGGGGGGGVSNGGLKKGFIGGVALAKLEGRNVSSPEVHGLVVAGGGKGKGKGKEEEVGDGEGDENGSSGGGDIALHPDASMHEVAMAGLSHPQPQHMAMPVRAVSGDEVGESSSAAAAAGLVVPWPSTPPAPAQRPVSGVSIPISVSSVSSLGSDSSRSGEEERFVEARSEVESLGSSTLTPPRGTRAVGGRVSPFRESRFSEVFE</sequence>
<feature type="region of interest" description="Disordered" evidence="2">
    <location>
        <begin position="504"/>
        <end position="652"/>
    </location>
</feature>
<feature type="coiled-coil region" evidence="1">
    <location>
        <begin position="461"/>
        <end position="499"/>
    </location>
</feature>
<feature type="compositionally biased region" description="Low complexity" evidence="2">
    <location>
        <begin position="784"/>
        <end position="794"/>
    </location>
</feature>
<dbReference type="AlphaFoldDB" id="A0AAN6ZI32"/>
<protein>
    <recommendedName>
        <fullName evidence="5">Eisosome protein 1</fullName>
    </recommendedName>
</protein>